<dbReference type="EMBL" id="DVMJ01000071">
    <property type="protein sequence ID" value="HIU14066.1"/>
    <property type="molecule type" value="Genomic_DNA"/>
</dbReference>
<keyword evidence="2" id="KW-0812">Transmembrane</keyword>
<reference evidence="3" key="1">
    <citation type="submission" date="2020-10" db="EMBL/GenBank/DDBJ databases">
        <authorList>
            <person name="Gilroy R."/>
        </authorList>
    </citation>
    <scope>NUCLEOTIDE SEQUENCE</scope>
    <source>
        <strain evidence="3">CHK195-11698</strain>
    </source>
</reference>
<accession>A0A9D1L1G8</accession>
<keyword evidence="2" id="KW-1133">Transmembrane helix</keyword>
<comment type="caution">
    <text evidence="3">The sequence shown here is derived from an EMBL/GenBank/DDBJ whole genome shotgun (WGS) entry which is preliminary data.</text>
</comment>
<proteinExistence type="predicted"/>
<organism evidence="3 4">
    <name type="scientific">Candidatus Fimiplasma intestinipullorum</name>
    <dbReference type="NCBI Taxonomy" id="2840825"/>
    <lineage>
        <taxon>Bacteria</taxon>
        <taxon>Bacillati</taxon>
        <taxon>Bacillota</taxon>
        <taxon>Clostridia</taxon>
        <taxon>Eubacteriales</taxon>
        <taxon>Candidatus Fimiplasma</taxon>
    </lineage>
</organism>
<feature type="transmembrane region" description="Helical" evidence="2">
    <location>
        <begin position="80"/>
        <end position="100"/>
    </location>
</feature>
<dbReference type="Proteomes" id="UP000824175">
    <property type="component" value="Unassembled WGS sequence"/>
</dbReference>
<keyword evidence="1" id="KW-0175">Coiled coil</keyword>
<protein>
    <submittedName>
        <fullName evidence="3">Uncharacterized protein</fullName>
    </submittedName>
</protein>
<reference evidence="3" key="2">
    <citation type="journal article" date="2021" name="PeerJ">
        <title>Extensive microbial diversity within the chicken gut microbiome revealed by metagenomics and culture.</title>
        <authorList>
            <person name="Gilroy R."/>
            <person name="Ravi A."/>
            <person name="Getino M."/>
            <person name="Pursley I."/>
            <person name="Horton D.L."/>
            <person name="Alikhan N.F."/>
            <person name="Baker D."/>
            <person name="Gharbi K."/>
            <person name="Hall N."/>
            <person name="Watson M."/>
            <person name="Adriaenssens E.M."/>
            <person name="Foster-Nyarko E."/>
            <person name="Jarju S."/>
            <person name="Secka A."/>
            <person name="Antonio M."/>
            <person name="Oren A."/>
            <person name="Chaudhuri R.R."/>
            <person name="La Ragione R."/>
            <person name="Hildebrand F."/>
            <person name="Pallen M.J."/>
        </authorList>
    </citation>
    <scope>NUCLEOTIDE SEQUENCE</scope>
    <source>
        <strain evidence="3">CHK195-11698</strain>
    </source>
</reference>
<evidence type="ECO:0000313" key="4">
    <source>
        <dbReference type="Proteomes" id="UP000824175"/>
    </source>
</evidence>
<evidence type="ECO:0000313" key="3">
    <source>
        <dbReference type="EMBL" id="HIU14066.1"/>
    </source>
</evidence>
<evidence type="ECO:0000256" key="1">
    <source>
        <dbReference type="SAM" id="Coils"/>
    </source>
</evidence>
<keyword evidence="2" id="KW-0472">Membrane</keyword>
<evidence type="ECO:0000256" key="2">
    <source>
        <dbReference type="SAM" id="Phobius"/>
    </source>
</evidence>
<feature type="transmembrane region" description="Helical" evidence="2">
    <location>
        <begin position="112"/>
        <end position="133"/>
    </location>
</feature>
<name>A0A9D1L1G8_9FIRM</name>
<dbReference type="AlphaFoldDB" id="A0A9D1L1G8"/>
<feature type="coiled-coil region" evidence="1">
    <location>
        <begin position="54"/>
        <end position="84"/>
    </location>
</feature>
<gene>
    <name evidence="3" type="ORF">IAD15_08365</name>
</gene>
<sequence>MVLCFYLSESLESRDIQLNSDIGIQRGLCLPDYSMIEALCQQLSITVSELLAGQDEKEARHVELENLLERVSQLEKQRSLLSLVVMVLMGMIMMQLSHGIGGSVVQDFMSGALLGMGAGICVVGIFLVVYQIVSN</sequence>